<dbReference type="PANTHER" id="PTHR30015">
    <property type="entry name" value="MRR RESTRICTION SYSTEM PROTEIN"/>
    <property type="match status" value="1"/>
</dbReference>
<keyword evidence="4" id="KW-1185">Reference proteome</keyword>
<keyword evidence="3" id="KW-0255">Endonuclease</keyword>
<dbReference type="InterPro" id="IPR011335">
    <property type="entry name" value="Restrct_endonuc-II-like"/>
</dbReference>
<dbReference type="Pfam" id="PF04471">
    <property type="entry name" value="Mrr_cat"/>
    <property type="match status" value="1"/>
</dbReference>
<dbReference type="InterPro" id="IPR007560">
    <property type="entry name" value="Restrct_endonuc_IV_Mrr"/>
</dbReference>
<evidence type="ECO:0000259" key="2">
    <source>
        <dbReference type="Pfam" id="PF04471"/>
    </source>
</evidence>
<evidence type="ECO:0000256" key="1">
    <source>
        <dbReference type="ARBA" id="ARBA00022801"/>
    </source>
</evidence>
<dbReference type="Gene3D" id="3.40.1350.10">
    <property type="match status" value="1"/>
</dbReference>
<dbReference type="PATRIC" id="fig|1423769.4.peg.906"/>
<reference evidence="3 4" key="1">
    <citation type="journal article" date="2015" name="Genome Announc.">
        <title>Expanding the biotechnology potential of lactobacilli through comparative genomics of 213 strains and associated genera.</title>
        <authorList>
            <person name="Sun Z."/>
            <person name="Harris H.M."/>
            <person name="McCann A."/>
            <person name="Guo C."/>
            <person name="Argimon S."/>
            <person name="Zhang W."/>
            <person name="Yang X."/>
            <person name="Jeffery I.B."/>
            <person name="Cooney J.C."/>
            <person name="Kagawa T.F."/>
            <person name="Liu W."/>
            <person name="Song Y."/>
            <person name="Salvetti E."/>
            <person name="Wrobel A."/>
            <person name="Rasinkangas P."/>
            <person name="Parkhill J."/>
            <person name="Rea M.C."/>
            <person name="O'Sullivan O."/>
            <person name="Ritari J."/>
            <person name="Douillard F.P."/>
            <person name="Paul Ross R."/>
            <person name="Yang R."/>
            <person name="Briner A.E."/>
            <person name="Felis G.E."/>
            <person name="de Vos W.M."/>
            <person name="Barrangou R."/>
            <person name="Klaenhammer T.R."/>
            <person name="Caufield P.W."/>
            <person name="Cui Y."/>
            <person name="Zhang H."/>
            <person name="O'Toole P.W."/>
        </authorList>
    </citation>
    <scope>NUCLEOTIDE SEQUENCE [LARGE SCALE GENOMIC DNA]</scope>
    <source>
        <strain evidence="3 4">DSM 13343</strain>
    </source>
</reference>
<dbReference type="GO" id="GO:0015666">
    <property type="term" value="F:restriction endodeoxyribonuclease activity"/>
    <property type="evidence" value="ECO:0007669"/>
    <property type="project" value="TreeGrafter"/>
</dbReference>
<dbReference type="GO" id="GO:0009307">
    <property type="term" value="P:DNA restriction-modification system"/>
    <property type="evidence" value="ECO:0007669"/>
    <property type="project" value="InterPro"/>
</dbReference>
<dbReference type="PANTHER" id="PTHR30015:SF7">
    <property type="entry name" value="TYPE IV METHYL-DIRECTED RESTRICTION ENZYME ECOKMRR"/>
    <property type="match status" value="1"/>
</dbReference>
<evidence type="ECO:0000313" key="4">
    <source>
        <dbReference type="Proteomes" id="UP000051790"/>
    </source>
</evidence>
<dbReference type="Proteomes" id="UP000051790">
    <property type="component" value="Unassembled WGS sequence"/>
</dbReference>
<dbReference type="InterPro" id="IPR011856">
    <property type="entry name" value="tRNA_endonuc-like_dom_sf"/>
</dbReference>
<dbReference type="OrthoDB" id="9803736at2"/>
<dbReference type="InterPro" id="IPR052906">
    <property type="entry name" value="Type_IV_Methyl-Rstrct_Enzyme"/>
</dbReference>
<feature type="domain" description="Restriction endonuclease type IV Mrr" evidence="2">
    <location>
        <begin position="152"/>
        <end position="271"/>
    </location>
</feature>
<dbReference type="AlphaFoldDB" id="A0A0R1QJL6"/>
<keyword evidence="1" id="KW-0378">Hydrolase</keyword>
<sequence length="295" mass="33570">MGYKRTSVTKAIVQALRSIGGIASREKLHTLIADDENSGFSYKDVFEKVTSRNGNQYTPFNFDFNFSVRELSVIEYIEPVHRGASLVLTELGRTADLTHFPSAEQQAKMTAYWENKKQRRAQKQVEVASDDTVDPVDDDDITDWRIQLLQQLKQFSPAKFESFARMLVSQMGVTIDKNRGIVQSGDHGIDGYGYFESNEFRTIRVAIQAKRYTDTAVSEPEIDKFKGVMDGFNAEYGIFITTTYFTPKAKAKAVQGNRTVTLVDGQRIADLVAQYELYVQPVQSYTLDDYYFEQD</sequence>
<accession>A0A0R1QJL6</accession>
<protein>
    <submittedName>
        <fullName evidence="3">Restriction endonuclease</fullName>
    </submittedName>
</protein>
<proteinExistence type="predicted"/>
<dbReference type="EMBL" id="AZEU01000134">
    <property type="protein sequence ID" value="KRL45056.1"/>
    <property type="molecule type" value="Genomic_DNA"/>
</dbReference>
<evidence type="ECO:0000313" key="3">
    <source>
        <dbReference type="EMBL" id="KRL45056.1"/>
    </source>
</evidence>
<organism evidence="3 4">
    <name type="scientific">Lacticaseibacillus manihotivorans DSM 13343 = JCM 12514</name>
    <dbReference type="NCBI Taxonomy" id="1423769"/>
    <lineage>
        <taxon>Bacteria</taxon>
        <taxon>Bacillati</taxon>
        <taxon>Bacillota</taxon>
        <taxon>Bacilli</taxon>
        <taxon>Lactobacillales</taxon>
        <taxon>Lactobacillaceae</taxon>
        <taxon>Lacticaseibacillus</taxon>
    </lineage>
</organism>
<keyword evidence="3" id="KW-0540">Nuclease</keyword>
<name>A0A0R1QJL6_9LACO</name>
<dbReference type="SUPFAM" id="SSF52980">
    <property type="entry name" value="Restriction endonuclease-like"/>
    <property type="match status" value="1"/>
</dbReference>
<dbReference type="GO" id="GO:0003677">
    <property type="term" value="F:DNA binding"/>
    <property type="evidence" value="ECO:0007669"/>
    <property type="project" value="InterPro"/>
</dbReference>
<comment type="caution">
    <text evidence="3">The sequence shown here is derived from an EMBL/GenBank/DDBJ whole genome shotgun (WGS) entry which is preliminary data.</text>
</comment>
<dbReference type="RefSeq" id="WP_054714043.1">
    <property type="nucleotide sequence ID" value="NZ_AZEU01000134.1"/>
</dbReference>
<gene>
    <name evidence="3" type="ORF">FD01_GL000845</name>
</gene>